<dbReference type="EMBL" id="JAUUTY010000004">
    <property type="protein sequence ID" value="KAK1653215.1"/>
    <property type="molecule type" value="Genomic_DNA"/>
</dbReference>
<evidence type="ECO:0000313" key="3">
    <source>
        <dbReference type="EMBL" id="KAK1653215.1"/>
    </source>
</evidence>
<evidence type="ECO:0000259" key="2">
    <source>
        <dbReference type="Pfam" id="PF12274"/>
    </source>
</evidence>
<proteinExistence type="predicted"/>
<dbReference type="PANTHER" id="PTHR33326:SF11">
    <property type="entry name" value="OS10G0373300 PROTEIN"/>
    <property type="match status" value="1"/>
</dbReference>
<feature type="compositionally biased region" description="Acidic residues" evidence="1">
    <location>
        <begin position="92"/>
        <end position="101"/>
    </location>
</feature>
<evidence type="ECO:0000256" key="1">
    <source>
        <dbReference type="SAM" id="MobiDB-lite"/>
    </source>
</evidence>
<dbReference type="Pfam" id="PF12274">
    <property type="entry name" value="DUF3615"/>
    <property type="match status" value="1"/>
</dbReference>
<feature type="region of interest" description="Disordered" evidence="1">
    <location>
        <begin position="92"/>
        <end position="112"/>
    </location>
</feature>
<accession>A0AAD8SIZ3</accession>
<dbReference type="InterPro" id="IPR022059">
    <property type="entry name" value="DUF3615"/>
</dbReference>
<evidence type="ECO:0000313" key="4">
    <source>
        <dbReference type="Proteomes" id="UP001231189"/>
    </source>
</evidence>
<keyword evidence="4" id="KW-1185">Reference proteome</keyword>
<dbReference type="Proteomes" id="UP001231189">
    <property type="component" value="Unassembled WGS sequence"/>
</dbReference>
<sequence length="112" mass="12610">MQRNIIDEYGKGYVHFNFTVKSLDGTVHLFFAEVHPDCREVEDVYHCTALNTIDSGHCIGCKDRRSNLHHPNDGGYLGGHKDVGFPFMEYDDSDSAGEDEWPTMIGLSEGDK</sequence>
<feature type="domain" description="DUF3615" evidence="2">
    <location>
        <begin position="4"/>
        <end position="71"/>
    </location>
</feature>
<gene>
    <name evidence="3" type="ORF">QYE76_071020</name>
</gene>
<organism evidence="3 4">
    <name type="scientific">Lolium multiflorum</name>
    <name type="common">Italian ryegrass</name>
    <name type="synonym">Lolium perenne subsp. multiflorum</name>
    <dbReference type="NCBI Taxonomy" id="4521"/>
    <lineage>
        <taxon>Eukaryota</taxon>
        <taxon>Viridiplantae</taxon>
        <taxon>Streptophyta</taxon>
        <taxon>Embryophyta</taxon>
        <taxon>Tracheophyta</taxon>
        <taxon>Spermatophyta</taxon>
        <taxon>Magnoliopsida</taxon>
        <taxon>Liliopsida</taxon>
        <taxon>Poales</taxon>
        <taxon>Poaceae</taxon>
        <taxon>BOP clade</taxon>
        <taxon>Pooideae</taxon>
        <taxon>Poodae</taxon>
        <taxon>Poeae</taxon>
        <taxon>Poeae Chloroplast Group 2 (Poeae type)</taxon>
        <taxon>Loliodinae</taxon>
        <taxon>Loliinae</taxon>
        <taxon>Lolium</taxon>
    </lineage>
</organism>
<dbReference type="AlphaFoldDB" id="A0AAD8SIZ3"/>
<protein>
    <recommendedName>
        <fullName evidence="2">DUF3615 domain-containing protein</fullName>
    </recommendedName>
</protein>
<dbReference type="PANTHER" id="PTHR33326">
    <property type="entry name" value="OS05G0543800 PROTEIN"/>
    <property type="match status" value="1"/>
</dbReference>
<reference evidence="3" key="1">
    <citation type="submission" date="2023-07" db="EMBL/GenBank/DDBJ databases">
        <title>A chromosome-level genome assembly of Lolium multiflorum.</title>
        <authorList>
            <person name="Chen Y."/>
            <person name="Copetti D."/>
            <person name="Kolliker R."/>
            <person name="Studer B."/>
        </authorList>
    </citation>
    <scope>NUCLEOTIDE SEQUENCE</scope>
    <source>
        <strain evidence="3">02402/16</strain>
        <tissue evidence="3">Leaf</tissue>
    </source>
</reference>
<comment type="caution">
    <text evidence="3">The sequence shown here is derived from an EMBL/GenBank/DDBJ whole genome shotgun (WGS) entry which is preliminary data.</text>
</comment>
<name>A0AAD8SIZ3_LOLMU</name>